<dbReference type="InterPro" id="IPR036322">
    <property type="entry name" value="WD40_repeat_dom_sf"/>
</dbReference>
<evidence type="ECO:0000313" key="5">
    <source>
        <dbReference type="Proteomes" id="UP000799118"/>
    </source>
</evidence>
<dbReference type="PANTHER" id="PTHR19848:SF8">
    <property type="entry name" value="F-BOX AND WD REPEAT DOMAIN CONTAINING 7"/>
    <property type="match status" value="1"/>
</dbReference>
<feature type="repeat" description="WD" evidence="3">
    <location>
        <begin position="114"/>
        <end position="146"/>
    </location>
</feature>
<evidence type="ECO:0000256" key="2">
    <source>
        <dbReference type="ARBA" id="ARBA00022737"/>
    </source>
</evidence>
<dbReference type="AlphaFoldDB" id="A0A6A4GW70"/>
<dbReference type="PROSITE" id="PS50082">
    <property type="entry name" value="WD_REPEATS_2"/>
    <property type="match status" value="3"/>
</dbReference>
<dbReference type="PROSITE" id="PS50294">
    <property type="entry name" value="WD_REPEATS_REGION"/>
    <property type="match status" value="3"/>
</dbReference>
<evidence type="ECO:0000256" key="1">
    <source>
        <dbReference type="ARBA" id="ARBA00022574"/>
    </source>
</evidence>
<dbReference type="EMBL" id="ML769673">
    <property type="protein sequence ID" value="KAE9390028.1"/>
    <property type="molecule type" value="Genomic_DNA"/>
</dbReference>
<evidence type="ECO:0000256" key="3">
    <source>
        <dbReference type="PROSITE-ProRule" id="PRU00221"/>
    </source>
</evidence>
<dbReference type="PROSITE" id="PS00678">
    <property type="entry name" value="WD_REPEATS_1"/>
    <property type="match status" value="1"/>
</dbReference>
<keyword evidence="5" id="KW-1185">Reference proteome</keyword>
<dbReference type="OrthoDB" id="10264588at2759"/>
<keyword evidence="2" id="KW-0677">Repeat</keyword>
<feature type="repeat" description="WD" evidence="3">
    <location>
        <begin position="71"/>
        <end position="112"/>
    </location>
</feature>
<sequence>MTIIQVLLMEDKTLRLWDSNTGAQIGDPLEGHDDLVYSVAFSPNGARIVSGSDDRTVRIWDTTGIQIGDPLVGHDDSIRAVAFSPDGTRILSGSRDKTIRIWDVTTGGQICDPHEGHYHSVSSVAFSPDGTRIVSGSHDKTLRIWNATVTVEFKVLCFQVRGIFAACKRYKNPHKILNSSSSSTLIFEDPPPFINMFKFSTSILFSTVLLATSMGAYSSLCNPNAQGEAVSIASASDDGLEWGLLDNVIGSSGSAAPNWYLQPNGSYYYIQDITSGLVATVTGTDILLNNEQSALQSWQLFNVSCETCSTNAIPGDILAEGCVIRPASAESTCASMDTTLGDPVLIESCSPLADSNIFALIF</sequence>
<accession>A0A6A4GW70</accession>
<dbReference type="PANTHER" id="PTHR19848">
    <property type="entry name" value="WD40 REPEAT PROTEIN"/>
    <property type="match status" value="1"/>
</dbReference>
<name>A0A6A4GW70_9AGAR</name>
<keyword evidence="1 3" id="KW-0853">WD repeat</keyword>
<dbReference type="InterPro" id="IPR019775">
    <property type="entry name" value="WD40_repeat_CS"/>
</dbReference>
<feature type="repeat" description="WD" evidence="3">
    <location>
        <begin position="29"/>
        <end position="61"/>
    </location>
</feature>
<dbReference type="PRINTS" id="PR00320">
    <property type="entry name" value="GPROTEINBRPT"/>
</dbReference>
<evidence type="ECO:0000313" key="4">
    <source>
        <dbReference type="EMBL" id="KAE9390028.1"/>
    </source>
</evidence>
<gene>
    <name evidence="4" type="ORF">BT96DRAFT_1024777</name>
</gene>
<organism evidence="4 5">
    <name type="scientific">Gymnopus androsaceus JB14</name>
    <dbReference type="NCBI Taxonomy" id="1447944"/>
    <lineage>
        <taxon>Eukaryota</taxon>
        <taxon>Fungi</taxon>
        <taxon>Dikarya</taxon>
        <taxon>Basidiomycota</taxon>
        <taxon>Agaricomycotina</taxon>
        <taxon>Agaricomycetes</taxon>
        <taxon>Agaricomycetidae</taxon>
        <taxon>Agaricales</taxon>
        <taxon>Marasmiineae</taxon>
        <taxon>Omphalotaceae</taxon>
        <taxon>Gymnopus</taxon>
    </lineage>
</organism>
<dbReference type="Pfam" id="PF00400">
    <property type="entry name" value="WD40"/>
    <property type="match status" value="3"/>
</dbReference>
<dbReference type="Proteomes" id="UP000799118">
    <property type="component" value="Unassembled WGS sequence"/>
</dbReference>
<dbReference type="SMART" id="SM00320">
    <property type="entry name" value="WD40"/>
    <property type="match status" value="3"/>
</dbReference>
<proteinExistence type="predicted"/>
<dbReference type="InterPro" id="IPR001680">
    <property type="entry name" value="WD40_rpt"/>
</dbReference>
<dbReference type="InterPro" id="IPR020472">
    <property type="entry name" value="WD40_PAC1"/>
</dbReference>
<dbReference type="Gene3D" id="2.130.10.10">
    <property type="entry name" value="YVTN repeat-like/Quinoprotein amine dehydrogenase"/>
    <property type="match status" value="2"/>
</dbReference>
<reference evidence="4" key="1">
    <citation type="journal article" date="2019" name="Environ. Microbiol.">
        <title>Fungal ecological strategies reflected in gene transcription - a case study of two litter decomposers.</title>
        <authorList>
            <person name="Barbi F."/>
            <person name="Kohler A."/>
            <person name="Barry K."/>
            <person name="Baskaran P."/>
            <person name="Daum C."/>
            <person name="Fauchery L."/>
            <person name="Ihrmark K."/>
            <person name="Kuo A."/>
            <person name="LaButti K."/>
            <person name="Lipzen A."/>
            <person name="Morin E."/>
            <person name="Grigoriev I.V."/>
            <person name="Henrissat B."/>
            <person name="Lindahl B."/>
            <person name="Martin F."/>
        </authorList>
    </citation>
    <scope>NUCLEOTIDE SEQUENCE</scope>
    <source>
        <strain evidence="4">JB14</strain>
    </source>
</reference>
<dbReference type="SUPFAM" id="SSF50978">
    <property type="entry name" value="WD40 repeat-like"/>
    <property type="match status" value="1"/>
</dbReference>
<protein>
    <submittedName>
        <fullName evidence="4">WD40 repeat-like protein</fullName>
    </submittedName>
</protein>
<dbReference type="InterPro" id="IPR015943">
    <property type="entry name" value="WD40/YVTN_repeat-like_dom_sf"/>
</dbReference>
<dbReference type="CDD" id="cd00200">
    <property type="entry name" value="WD40"/>
    <property type="match status" value="1"/>
</dbReference>